<evidence type="ECO:0000256" key="16">
    <source>
        <dbReference type="ARBA" id="ARBA00053342"/>
    </source>
</evidence>
<dbReference type="InterPro" id="IPR024317">
    <property type="entry name" value="Dynein_heavy_chain_D4_dom"/>
</dbReference>
<dbReference type="GO" id="GO:0005524">
    <property type="term" value="F:ATP binding"/>
    <property type="evidence" value="ECO:0007669"/>
    <property type="project" value="UniProtKB-KW"/>
</dbReference>
<dbReference type="SMART" id="SM00382">
    <property type="entry name" value="AAA"/>
    <property type="match status" value="4"/>
</dbReference>
<evidence type="ECO:0000256" key="10">
    <source>
        <dbReference type="ARBA" id="ARBA00022840"/>
    </source>
</evidence>
<evidence type="ECO:0000256" key="8">
    <source>
        <dbReference type="ARBA" id="ARBA00022737"/>
    </source>
</evidence>
<evidence type="ECO:0000256" key="7">
    <source>
        <dbReference type="ARBA" id="ARBA00022701"/>
    </source>
</evidence>
<evidence type="ECO:0000256" key="12">
    <source>
        <dbReference type="ARBA" id="ARBA00023054"/>
    </source>
</evidence>
<dbReference type="GO" id="GO:0051959">
    <property type="term" value="F:dynein light intermediate chain binding"/>
    <property type="evidence" value="ECO:0007669"/>
    <property type="project" value="InterPro"/>
</dbReference>
<keyword evidence="7" id="KW-0493">Microtubule</keyword>
<dbReference type="InterPro" id="IPR027417">
    <property type="entry name" value="P-loop_NTPase"/>
</dbReference>
<dbReference type="InterPro" id="IPR026983">
    <property type="entry name" value="DHC"/>
</dbReference>
<evidence type="ECO:0000256" key="14">
    <source>
        <dbReference type="ARBA" id="ARBA00023212"/>
    </source>
</evidence>
<dbReference type="Pfam" id="PF12780">
    <property type="entry name" value="AAA_8"/>
    <property type="match status" value="1"/>
</dbReference>
<keyword evidence="11" id="KW-0243">Dynein</keyword>
<dbReference type="GO" id="GO:0045505">
    <property type="term" value="F:dynein intermediate chain binding"/>
    <property type="evidence" value="ECO:0007669"/>
    <property type="project" value="InterPro"/>
</dbReference>
<feature type="coiled-coil region" evidence="17">
    <location>
        <begin position="3084"/>
        <end position="3135"/>
    </location>
</feature>
<dbReference type="Pfam" id="PF22597">
    <property type="entry name" value="DYN_lid"/>
    <property type="match status" value="1"/>
</dbReference>
<evidence type="ECO:0000256" key="13">
    <source>
        <dbReference type="ARBA" id="ARBA00023175"/>
    </source>
</evidence>
<dbReference type="EMBL" id="CAACVR010000026">
    <property type="protein sequence ID" value="VEU22741.1"/>
    <property type="molecule type" value="Genomic_DNA"/>
</dbReference>
<dbReference type="InterPro" id="IPR024743">
    <property type="entry name" value="Dynein_HC_stalk"/>
</dbReference>
<comment type="similarity">
    <text evidence="2">Belongs to the dynein heavy chain family.</text>
</comment>
<dbReference type="Gene3D" id="1.20.920.20">
    <property type="match status" value="1"/>
</dbReference>
<dbReference type="PANTHER" id="PTHR45703">
    <property type="entry name" value="DYNEIN HEAVY CHAIN"/>
    <property type="match status" value="1"/>
</dbReference>
<dbReference type="InParanoid" id="A0A448YPB3"/>
<evidence type="ECO:0000256" key="3">
    <source>
        <dbReference type="ARBA" id="ARBA00011655"/>
    </source>
</evidence>
<dbReference type="InterPro" id="IPR043157">
    <property type="entry name" value="Dynein_AAA1S"/>
</dbReference>
<dbReference type="Gene3D" id="1.10.287.2620">
    <property type="match status" value="1"/>
</dbReference>
<dbReference type="FunFam" id="3.40.50.300:FF:002357">
    <property type="entry name" value="Glutathione S-transferase class-mu 26 kDa isozyme"/>
    <property type="match status" value="1"/>
</dbReference>
<dbReference type="InterPro" id="IPR035699">
    <property type="entry name" value="AAA_6"/>
</dbReference>
<dbReference type="OrthoDB" id="447173at2759"/>
<keyword evidence="9" id="KW-0547">Nucleotide-binding</keyword>
<evidence type="ECO:0000256" key="5">
    <source>
        <dbReference type="ARBA" id="ARBA00022459"/>
    </source>
</evidence>
<dbReference type="Pfam" id="PF08385">
    <property type="entry name" value="DHC_N1"/>
    <property type="match status" value="1"/>
</dbReference>
<dbReference type="InterPro" id="IPR003593">
    <property type="entry name" value="AAA+_ATPase"/>
</dbReference>
<keyword evidence="8" id="KW-0677">Repeat</keyword>
<dbReference type="CDD" id="cd00009">
    <property type="entry name" value="AAA"/>
    <property type="match status" value="2"/>
</dbReference>
<dbReference type="Gene3D" id="1.20.920.30">
    <property type="match status" value="1"/>
</dbReference>
<comment type="subcellular location">
    <subcellularLocation>
        <location evidence="1">Cytoplasm</location>
        <location evidence="1">Cytoskeleton</location>
    </subcellularLocation>
</comment>
<dbReference type="Pfam" id="PF12777">
    <property type="entry name" value="MT"/>
    <property type="match status" value="1"/>
</dbReference>
<feature type="domain" description="AAA+ ATPase" evidence="18">
    <location>
        <begin position="2476"/>
        <end position="2629"/>
    </location>
</feature>
<dbReference type="Gene3D" id="1.10.472.130">
    <property type="match status" value="1"/>
</dbReference>
<dbReference type="InterPro" id="IPR013594">
    <property type="entry name" value="Dynein_heavy_tail"/>
</dbReference>
<dbReference type="Pfam" id="PF12775">
    <property type="entry name" value="AAA_7"/>
    <property type="match status" value="1"/>
</dbReference>
<dbReference type="InterPro" id="IPR042228">
    <property type="entry name" value="Dynein_linker_3"/>
</dbReference>
<dbReference type="STRING" id="13370.A0A448YPB3"/>
<keyword evidence="5" id="KW-0415">Karyogamy</keyword>
<proteinExistence type="inferred from homology"/>
<evidence type="ECO:0000256" key="1">
    <source>
        <dbReference type="ARBA" id="ARBA00004245"/>
    </source>
</evidence>
<keyword evidence="10" id="KW-0067">ATP-binding</keyword>
<evidence type="ECO:0000256" key="6">
    <source>
        <dbReference type="ARBA" id="ARBA00022490"/>
    </source>
</evidence>
<keyword evidence="6" id="KW-0963">Cytoplasm</keyword>
<dbReference type="SUPFAM" id="SSF52540">
    <property type="entry name" value="P-loop containing nucleoside triphosphate hydrolases"/>
    <property type="match status" value="4"/>
</dbReference>
<evidence type="ECO:0000256" key="15">
    <source>
        <dbReference type="ARBA" id="ARBA00033439"/>
    </source>
</evidence>
<dbReference type="Gene3D" id="1.20.58.1120">
    <property type="match status" value="1"/>
</dbReference>
<dbReference type="InterPro" id="IPR042222">
    <property type="entry name" value="Dynein_2_N"/>
</dbReference>
<dbReference type="GO" id="GO:0008569">
    <property type="term" value="F:minus-end-directed microtubule motor activity"/>
    <property type="evidence" value="ECO:0007669"/>
    <property type="project" value="InterPro"/>
</dbReference>
<dbReference type="FunCoup" id="A0A448YPB3">
    <property type="interactions" value="745"/>
</dbReference>
<dbReference type="GO" id="GO:0000235">
    <property type="term" value="C:astral microtubule"/>
    <property type="evidence" value="ECO:0007669"/>
    <property type="project" value="UniProtKB-ARBA"/>
</dbReference>
<dbReference type="InterPro" id="IPR041658">
    <property type="entry name" value="AAA_lid_11"/>
</dbReference>
<dbReference type="GO" id="GO:0005938">
    <property type="term" value="C:cell cortex"/>
    <property type="evidence" value="ECO:0007669"/>
    <property type="project" value="UniProtKB-ARBA"/>
</dbReference>
<dbReference type="GO" id="GO:0030473">
    <property type="term" value="P:nuclear migration along microtubule"/>
    <property type="evidence" value="ECO:0007669"/>
    <property type="project" value="UniProtKB-ARBA"/>
</dbReference>
<evidence type="ECO:0000256" key="9">
    <source>
        <dbReference type="ARBA" id="ARBA00022741"/>
    </source>
</evidence>
<dbReference type="Gene3D" id="1.20.140.100">
    <property type="entry name" value="Dynein heavy chain, N-terminal domain 2"/>
    <property type="match status" value="1"/>
</dbReference>
<dbReference type="InterPro" id="IPR042219">
    <property type="entry name" value="AAA_lid_11_sf"/>
</dbReference>
<evidence type="ECO:0000259" key="18">
    <source>
        <dbReference type="SMART" id="SM00382"/>
    </source>
</evidence>
<evidence type="ECO:0000313" key="20">
    <source>
        <dbReference type="Proteomes" id="UP000290900"/>
    </source>
</evidence>
<dbReference type="FunFam" id="1.20.920.20:FF:000002">
    <property type="entry name" value="Cytoplasmic dynein 1 heavy chain"/>
    <property type="match status" value="1"/>
</dbReference>
<dbReference type="InterPro" id="IPR013602">
    <property type="entry name" value="Dynein_heavy_linker"/>
</dbReference>
<dbReference type="Gene3D" id="3.40.50.300">
    <property type="entry name" value="P-loop containing nucleotide triphosphate hydrolases"/>
    <property type="match status" value="5"/>
</dbReference>
<organism evidence="19 20">
    <name type="scientific">Brettanomyces naardenensis</name>
    <name type="common">Yeast</name>
    <dbReference type="NCBI Taxonomy" id="13370"/>
    <lineage>
        <taxon>Eukaryota</taxon>
        <taxon>Fungi</taxon>
        <taxon>Dikarya</taxon>
        <taxon>Ascomycota</taxon>
        <taxon>Saccharomycotina</taxon>
        <taxon>Pichiomycetes</taxon>
        <taxon>Pichiales</taxon>
        <taxon>Pichiaceae</taxon>
        <taxon>Brettanomyces</taxon>
    </lineage>
</organism>
<dbReference type="GO" id="GO:0000070">
    <property type="term" value="P:mitotic sister chromatid segregation"/>
    <property type="evidence" value="ECO:0007669"/>
    <property type="project" value="UniProtKB-ARBA"/>
</dbReference>
<dbReference type="Pfam" id="PF12774">
    <property type="entry name" value="AAA_6"/>
    <property type="match status" value="1"/>
</dbReference>
<dbReference type="GO" id="GO:0005868">
    <property type="term" value="C:cytoplasmic dynein complex"/>
    <property type="evidence" value="ECO:0007669"/>
    <property type="project" value="UniProtKB-ARBA"/>
</dbReference>
<keyword evidence="14" id="KW-0206">Cytoskeleton</keyword>
<dbReference type="Gene3D" id="6.10.140.1060">
    <property type="match status" value="1"/>
</dbReference>
<reference evidence="19 20" key="1">
    <citation type="submission" date="2018-12" db="EMBL/GenBank/DDBJ databases">
        <authorList>
            <person name="Tiukova I."/>
            <person name="Dainat J."/>
        </authorList>
    </citation>
    <scope>NUCLEOTIDE SEQUENCE [LARGE SCALE GENOMIC DNA]</scope>
</reference>
<dbReference type="Pfam" id="PF08393">
    <property type="entry name" value="DHC_N2"/>
    <property type="match status" value="1"/>
</dbReference>
<dbReference type="InterPro" id="IPR004273">
    <property type="entry name" value="Dynein_heavy_D6_P-loop"/>
</dbReference>
<dbReference type="InterPro" id="IPR054354">
    <property type="entry name" value="DYNC2H1-like_lid"/>
</dbReference>
<dbReference type="FunFam" id="3.40.50.300:FF:000996">
    <property type="entry name" value="Cytoplasmic dynein heavy chain"/>
    <property type="match status" value="1"/>
</dbReference>
<evidence type="ECO:0000256" key="4">
    <source>
        <dbReference type="ARBA" id="ARBA00022197"/>
    </source>
</evidence>
<feature type="coiled-coil region" evidence="17">
    <location>
        <begin position="3345"/>
        <end position="3379"/>
    </location>
</feature>
<dbReference type="Pfam" id="PF03028">
    <property type="entry name" value="Dynein_heavy"/>
    <property type="match status" value="1"/>
</dbReference>
<protein>
    <recommendedName>
        <fullName evidence="4">Dynein heavy chain, cytoplasmic</fullName>
    </recommendedName>
    <alternativeName>
        <fullName evidence="15">Dynein heavy chain, cytosolic</fullName>
    </alternativeName>
</protein>
<keyword evidence="13" id="KW-0505">Motor protein</keyword>
<dbReference type="Pfam" id="PF18198">
    <property type="entry name" value="AAA_lid_11"/>
    <property type="match status" value="1"/>
</dbReference>
<comment type="subunit">
    <text evidence="3">Consists of at least two heavy chains and a number of intermediate and light chains.</text>
</comment>
<keyword evidence="20" id="KW-1185">Reference proteome</keyword>
<dbReference type="Pfam" id="PF17852">
    <property type="entry name" value="Dynein_AAA_lid"/>
    <property type="match status" value="1"/>
</dbReference>
<dbReference type="Pfam" id="PF12781">
    <property type="entry name" value="AAA_9"/>
    <property type="match status" value="1"/>
</dbReference>
<dbReference type="GO" id="GO:0000741">
    <property type="term" value="P:karyogamy"/>
    <property type="evidence" value="ECO:0007669"/>
    <property type="project" value="UniProtKB-KW"/>
</dbReference>
<gene>
    <name evidence="19" type="ORF">BRENAR_LOCUS3472</name>
</gene>
<comment type="function">
    <text evidence="16">Cytoplasmic dynein acts as a motor for the intracellular retrograde motility of vesicles and organelles along microtubules. Dynein has ATPase activity; the force-producing power stroke is thought to occur on release of ADP. Required to maintain uniform nuclear distribution in hyphae. May play an important role in the proper orientation of the mitotic spindle into the budding daughter cell yeast. Probably required for normal progression of the cell cycle.</text>
</comment>
<dbReference type="Gene3D" id="3.20.180.20">
    <property type="entry name" value="Dynein heavy chain, N-terminal domain 2"/>
    <property type="match status" value="1"/>
</dbReference>
<dbReference type="GO" id="GO:1902850">
    <property type="term" value="P:microtubule cytoskeleton organization involved in mitosis"/>
    <property type="evidence" value="ECO:0007669"/>
    <property type="project" value="UniProtKB-ARBA"/>
</dbReference>
<dbReference type="InterPro" id="IPR035706">
    <property type="entry name" value="AAA_9"/>
</dbReference>
<feature type="domain" description="AAA+ ATPase" evidence="18">
    <location>
        <begin position="2114"/>
        <end position="2266"/>
    </location>
</feature>
<dbReference type="Gene3D" id="1.10.8.720">
    <property type="entry name" value="Region D6 of dynein motor"/>
    <property type="match status" value="1"/>
</dbReference>
<accession>A0A448YPB3</accession>
<name>A0A448YPB3_BRENA</name>
<evidence type="ECO:0000256" key="17">
    <source>
        <dbReference type="SAM" id="Coils"/>
    </source>
</evidence>
<dbReference type="GO" id="GO:0005816">
    <property type="term" value="C:spindle pole body"/>
    <property type="evidence" value="ECO:0007669"/>
    <property type="project" value="UniProtKB-ARBA"/>
</dbReference>
<feature type="domain" description="AAA+ ATPase" evidence="18">
    <location>
        <begin position="1826"/>
        <end position="1967"/>
    </location>
</feature>
<dbReference type="PANTHER" id="PTHR45703:SF36">
    <property type="entry name" value="DYNEIN HEAVY CHAIN, CYTOPLASMIC"/>
    <property type="match status" value="1"/>
</dbReference>
<dbReference type="InterPro" id="IPR041466">
    <property type="entry name" value="Dynein_AAA5_ext"/>
</dbReference>
<evidence type="ECO:0000256" key="2">
    <source>
        <dbReference type="ARBA" id="ARBA00008887"/>
    </source>
</evidence>
<keyword evidence="12 17" id="KW-0175">Coiled coil</keyword>
<dbReference type="Proteomes" id="UP000290900">
    <property type="component" value="Unassembled WGS sequence"/>
</dbReference>
<feature type="coiled-coil region" evidence="17">
    <location>
        <begin position="405"/>
        <end position="458"/>
    </location>
</feature>
<dbReference type="Gene3D" id="1.10.8.710">
    <property type="match status" value="1"/>
</dbReference>
<feature type="domain" description="AAA+ ATPase" evidence="18">
    <location>
        <begin position="2818"/>
        <end position="2926"/>
    </location>
</feature>
<sequence length="4138" mass="469066">MTDIKPSHIISDASPPTVSADQLSHYISQILGASLSTRSDEGLSFLRNCPEITTFIGTKTEGSLYLVKSRDTGTSQFQLVQDLDANFGDFTDISSLAIIVKGKGIITTELPIGDQVFVTDLPFKAGAYAQNLDKLRYIVSFVISGYFDALTRSHSITSVPSGDSFQPINVTKKKINELILSLQHLEQTIETPNLLLSLHPTIQSLLSEEEQKRSDSVQELLDDSTFLNSLQSTAGSWVKEVQTVVAVSYDLEEGSASEEVNFWGSKERALEAVEKQLEEPGISLTLDILKKSKRFHAGLSFLSDSGIRDALTTASRYNRLLKDMPIQDLLSSNDLEKIDQSLSSIFDHLKKLKVTQYPVDRSVLLVQNIIEDAMRTIIKVLTQTKLMELPYYEFKKTYLQVSNLLDTLETDIRQFTILARELLRKRSERFMVVKVENSHDLRDRLLELRKLRDEYQELYASVHKLSGSMKLEASSLLPDVESAYDELSSFDALDLSSVGKRRFSLAIRSYSEIIDSVEYKIVNKLRGSLKNAEGNPNEMFSVFQDFDFLLKRPNIRNAVQDYQDELVRVLQSDLVSLERQFEWQQQSKTIIQLRNLPHFTSTIVWIKQVKEGIRSLVGKLELVLTKDWAQYPEGKKIEAQINLIGGKLDVNTFFNEWSHSALDRLRSPATNESILVIEKVSQQSKTKVCLDEQSIELASEVGNLQAMGFAVPRSVSAYADQLMFIYPYASSLSHSVTNLQSILERVDELGELKVLIQPLMKAPQDAISILLKAQWKDLIRAQDLLDSNIKDVREVKVLNTIRNLESDVIELTRKYELLETTRPELLRLLQSFNIESYTKTEIAGLIEALQKLVDKLVSTGFADVRDLVETLNFTVQNMLVDRCQRELGDLAKELTPDSHIHHSISLTSHLIIFQDLNITVSPALENSRCHWIRSLNNCVLTASSQRQLKSTSYDIKLETNDSEGTFSAVITLLNDEYNQVLAAIDSVFAVVTEYVSQWKRVQGLWELTFDETSAALGDDLLSWLESFQDVRASRAIVDSVDTTKAFGPLVIDYTQVQSRVGNQYDSWQRKIAHRFAEIFGTAMSATNKSITEQRKTLESIMVDFSSSVSTVLLCSTIYQLQSNEATLSAVMNTYEKGNKLLLQVGFRFPHNWLEFQQVSDNYKSLLELINDRHAMISNQQSLASVKINEAADALKTSFENAKASWKAETAQQSGESAAVLDRFDILFSELEGQSRRVTAASKLLHIKIHSEYDLADIQTQLEDLKEVWKCLSTLNNTMNSVRSTSWSQFSPRLFRKSLDDMVLSWRALPIKVRHHSAFSDIQSRVKGMIHLVPILASFCVDAITSSHWNQIFESLTMKPVPSPLTVGDVVDLDPASHEKFLKAILRQAQSEKVIADSIKEIQDSWSTITFQVEDYYNGYLIVKGWDGLFDRLENDLNSLSTMKLSPLVGAFREKVDKLEDGLSSLHQILTTWIDLQRNWIYLFGIFKKNADIKNLLPVESVRFDTITSELFIILNSAYKVSSVLDVINIPGIEHTFRRVSDVLSKTKKSLVGYLEKQRDLFPRFYFVGNDDLLEIVGNSSNIGITSKHISRMFPGIASLVYDSDSLIINGIISPENEHLSLCSPISILQLSLASDWLAEFEESIKNTLYLLIAPSLRLFKAIWESGIQREEFMSWVRKYPNQILLVSLQVHWTAITEKSISEEGDFSLLKEKYDNFLSLLATLVLHDLSSLERLKLENIIVEVLHQQQVLKEICSLRSIALNSFSWASQQRYYFDEHGKDIFKSLIVKQGNSSFVYGFEYQGSPRKIVYTPLINDSFCAMTEALNQNLGTSLAGPAGTGKTESVKALGQNLGRMVLVFCCDEMFDFYAVSRILVGVCRIGSWGCFDEFNRLSEKMLSAMSTQIEKIEGYLGSDGSKEIDLLGKKVSVNKNAGVFITSNPSYAGRSALPDNLKSKYRTFSVFEPDTMVIAEAILISQGFVNAEYLAQKVVSVFVKLGQKCSKQPHYDFGLRALKATLLNCGWIKRFRSEAADSHSRDLESQIIVKGLSNIVLPRLVPEDEGVFSEAINVFGTSYDVIGANKHLLELVATEARRKSIQAGEKWLAKCLQLYEIWRAHQGFIMVGTAGSGKSTMLECLMGALRDQTGLENLCYTIDPKVLSKEELYGSLDYATRDWTDGVLTSIIRSVIDNQKGEISKNVWVILDGDIDPLWVENLNSVLDDNKLLTLPNGERLNVPENLRLVFEVDNLKHATPATISRCGVVWFSPSLFDMGGSLSALVSRFMHVVVEREEAYDLKLVQTGLSVFDFRTTFAKYLLSILSLDLLQTVEKLSDKYVHVMSPSFQRSLETFFSLFSHKFTQFIDFLVQNVSLCHEDYTEVIGKLVVSCLLWGFAGDTCLSDRASFSKELLAFPEFASFKDSILDSLIYSDVSFQTAEWVSFKSRVPTVSIEPQMVVKPDTVIPTLDTVRTEDLIFSALSQHRSIILSGPPGAGKTMLLMSALRRSSKFEFVGLNFSKETSPELVLKTLEYHCEYKNGSSGPVLQPSTPNKWVVVFCDEINLPSPDNYGAQPVISFIRQLITRQGFWRKRRKDWVRVSRIQFVGACNPPTDPGRNQLSDRFLRLSTVFMIDYPGEESFKQIYLTFNSALLKLLPNLSGYADALTVSMIEVYKQFCARFDRKVRAHYICSPRELTRWVRGIFQSVRDNPGLSIDGLIRIWAYEALRLFSDKLENPSDREWVFDMISNVAAKSFPYVDLSAALKRPILYSDWLSYSYQPVSELELTRFVKERLRVFSEEESSGSLVLHGDMLENILKIDRVLKNVQGHMILVGRSGSGKTTLTRFVAWMNGIKVFSLTVSKKYTLRDFDKTLRELLVRAGTKGEKICFIIDESTILEPSFLERMNTLLANAEIPGLFEGEEFSSLMEEVSQASQAAGLYLSSDEELYNWFTQRVSANFHAVFIVSDPYLPEAPQIISSPALFNRCVLVWMGDWSRNSLLTVASEYLQSLPLDKSEYHPPEQAEGSSLVSFRDAVIDSLVYIYCSVKDPKCTDSSISATPLQFILLMDYFSSVFVEKESELMQSHRHIQVGLDRLKETLLSVRELNQSLQVKKRELSTKDAEAQQTLDKMLTEQNEAERKEEASIEIRSLLESQDQKIKDRREKVFKELSEVEPLIEEAQKGVRNIKKQHLTEMRSMNNPPEAIKLTLESVCIFLGFDVASWRDVQNVVRKDDFIARIVEYDSEHQFSKEISDYMNSHYMPNPLYNYVSVNRASKACGPLLLWIQAQLRYSSILENVEPLRREMRHVEKTSVETKNKLTAIDGMVSDLRESIEASKLQYSLLIRDTENIKIQMRDVERKVAQSTKLLENLADERSRWQSSIGEFEQQREKLIGNVILLSSFMTFGGPFNEGVRQKLWSLWMEKLDSLKIDYDRFLSYTYSVVSSGELLKWEKYGLPNDDLFIENCAGLTSPYSPRYPFIVDPSGLVVQFLQRRTAPKKLVIASFLDEGYLRQLENCVRFGGSIVVVDAEYFDPAISRLVSRDMQTAGGRTLVRIGEKEIDVSPNFRLYLHTRDPSIRLLPFISSRMNVFNFTFTTTSLIKHALDITLKSEKPELDAQRLFVLKANSEFKERLKGLENDLLELLNNSNESILEDEDLTKKLELIKKESLSIKNKMAESKNLVDEIGKVTDTYQELAHLYSWFCLLVKDLWKLNRVYVFSSDCVTSILRKVLKSCKGTGIDAITLEFAKSVYSNISVSLLQEDRPLMGLLSYSLFRACKEKTPKDFELYAGGDSSDSLLLGLLNDYMRLQGKSVQNMDIEVQRFEDSVAESSIFILRSSEGFDASFKVAAFAKTLNQDVVTYSVGCNDSLEVATKLLRESSKKGQWVVIENIQMSIELSDLLPKLFDSLGKHPDFKLFLTCPVDARLTNVLCEMSKQIVFEFGPGAKRIMNDELLANDGSLTLSQKDVSPDAEKLYFALAWFYSVLKERMRFVPIGFSKKYEFNDNDLVFAKAFIDQALQNTDRLVGHVSPETIPWDLISGFIGRIMFGGKVDTSKDLQFIRYLAEKILSISTVDGETNLLLTDKTSLKEPLGGNLEDYHKWINDLPEIEPASWIGLEDNSDLVLKEKASKRALQLSKSLFDRIVIAS</sequence>
<evidence type="ECO:0000256" key="11">
    <source>
        <dbReference type="ARBA" id="ARBA00023017"/>
    </source>
</evidence>
<evidence type="ECO:0000313" key="19">
    <source>
        <dbReference type="EMBL" id="VEU22741.1"/>
    </source>
</evidence>